<dbReference type="PATRIC" id="fig|46224.3.peg.476"/>
<evidence type="ECO:0000313" key="6">
    <source>
        <dbReference type="Proteomes" id="UP000075666"/>
    </source>
</evidence>
<sequence>MKKIVVLLLFSIFLSACSSNPSTEKMDYDQTKKMIVDILKTDEGKKAIQDIMTDKKMKQELIMDQATVSETIQKTLVSNKSTEFWKNAFKDPEFAKAYATGMKKENEALLKRLMKDPDYQSMMLDILKDPEYQKEMQDLLKSKDFRKHIQTIIVETFDSPIFKAKIQDTLMKAAQEISNNQNAQKQGGQTSGGGGGAQQGTGGANQGG</sequence>
<name>A0A150LFC9_9BACI</name>
<dbReference type="Proteomes" id="UP000595512">
    <property type="component" value="Chromosome"/>
</dbReference>
<organism evidence="4 6">
    <name type="scientific">Heyndrickxia sporothermodurans</name>
    <dbReference type="NCBI Taxonomy" id="46224"/>
    <lineage>
        <taxon>Bacteria</taxon>
        <taxon>Bacillati</taxon>
        <taxon>Bacillota</taxon>
        <taxon>Bacilli</taxon>
        <taxon>Bacillales</taxon>
        <taxon>Bacillaceae</taxon>
        <taxon>Heyndrickxia</taxon>
    </lineage>
</organism>
<evidence type="ECO:0000256" key="2">
    <source>
        <dbReference type="SAM" id="SignalP"/>
    </source>
</evidence>
<feature type="region of interest" description="Disordered" evidence="1">
    <location>
        <begin position="177"/>
        <end position="208"/>
    </location>
</feature>
<dbReference type="OrthoDB" id="2375836at2"/>
<evidence type="ECO:0000259" key="3">
    <source>
        <dbReference type="Pfam" id="PF17898"/>
    </source>
</evidence>
<protein>
    <submittedName>
        <fullName evidence="5">Spore gernimation protein GerD</fullName>
    </submittedName>
</protein>
<keyword evidence="6" id="KW-1185">Reference proteome</keyword>
<dbReference type="EMBL" id="CP066701">
    <property type="protein sequence ID" value="QQX26808.1"/>
    <property type="molecule type" value="Genomic_DNA"/>
</dbReference>
<dbReference type="Proteomes" id="UP000075666">
    <property type="component" value="Unassembled WGS sequence"/>
</dbReference>
<dbReference type="AlphaFoldDB" id="A0A150LFC9"/>
<dbReference type="InterPro" id="IPR041262">
    <property type="entry name" value="GerD_central"/>
</dbReference>
<feature type="domain" description="Spore germination GerD central core" evidence="3">
    <location>
        <begin position="61"/>
        <end position="174"/>
    </location>
</feature>
<evidence type="ECO:0000313" key="5">
    <source>
        <dbReference type="EMBL" id="QQX26808.1"/>
    </source>
</evidence>
<proteinExistence type="predicted"/>
<evidence type="ECO:0000256" key="1">
    <source>
        <dbReference type="SAM" id="MobiDB-lite"/>
    </source>
</evidence>
<dbReference type="NCBIfam" id="NF040801">
    <property type="entry name" value="spore_GerD"/>
    <property type="match status" value="1"/>
</dbReference>
<reference evidence="5 7" key="2">
    <citation type="submission" date="2020-12" db="EMBL/GenBank/DDBJ databases">
        <title>Taxonomic evaluation of the Bacillus sporothermodurans group of bacteria based on whole genome sequences.</title>
        <authorList>
            <person name="Fiedler G."/>
            <person name="Herbstmann A.-D."/>
            <person name="Doll E."/>
            <person name="Wenning M."/>
            <person name="Brinks E."/>
            <person name="Kabisch J."/>
            <person name="Breitenwieser F."/>
            <person name="Lappann M."/>
            <person name="Boehnlein C."/>
            <person name="Franz C."/>
        </authorList>
    </citation>
    <scope>NUCLEOTIDE SEQUENCE [LARGE SCALE GENOMIC DNA]</scope>
    <source>
        <strain evidence="5 7">DSM 10599</strain>
    </source>
</reference>
<dbReference type="GeneID" id="62499268"/>
<feature type="signal peptide" evidence="2">
    <location>
        <begin position="1"/>
        <end position="18"/>
    </location>
</feature>
<keyword evidence="2" id="KW-0732">Signal</keyword>
<accession>A0A150LFC9</accession>
<dbReference type="STRING" id="46224.B4102_0121"/>
<reference evidence="4 6" key="1">
    <citation type="submission" date="2016-01" db="EMBL/GenBank/DDBJ databases">
        <title>Genome Sequences of Twelve Sporeforming Bacillus Species Isolated from Foods.</title>
        <authorList>
            <person name="Berendsen E.M."/>
            <person name="Wells-Bennik M.H."/>
            <person name="Krawcyk A.O."/>
            <person name="De Jong A."/>
            <person name="Holsappel S."/>
            <person name="Eijlander R.T."/>
            <person name="Kuipers O.P."/>
        </authorList>
    </citation>
    <scope>NUCLEOTIDE SEQUENCE [LARGE SCALE GENOMIC DNA]</scope>
    <source>
        <strain evidence="4 6">B4102</strain>
    </source>
</reference>
<dbReference type="Pfam" id="PF17898">
    <property type="entry name" value="GerD"/>
    <property type="match status" value="1"/>
</dbReference>
<gene>
    <name evidence="4" type="ORF">B4102_0121</name>
    <name evidence="5" type="ORF">JGZ69_08475</name>
</gene>
<feature type="compositionally biased region" description="Gly residues" evidence="1">
    <location>
        <begin position="189"/>
        <end position="208"/>
    </location>
</feature>
<dbReference type="PROSITE" id="PS51257">
    <property type="entry name" value="PROKAR_LIPOPROTEIN"/>
    <property type="match status" value="1"/>
</dbReference>
<feature type="chain" id="PRO_5043134721" evidence="2">
    <location>
        <begin position="19"/>
        <end position="208"/>
    </location>
</feature>
<dbReference type="KEGG" id="hspo:JGZ69_08475"/>
<evidence type="ECO:0000313" key="7">
    <source>
        <dbReference type="Proteomes" id="UP000595512"/>
    </source>
</evidence>
<evidence type="ECO:0000313" key="4">
    <source>
        <dbReference type="EMBL" id="KYD11061.1"/>
    </source>
</evidence>
<dbReference type="EMBL" id="LQYN01000010">
    <property type="protein sequence ID" value="KYD11061.1"/>
    <property type="molecule type" value="Genomic_DNA"/>
</dbReference>
<dbReference type="RefSeq" id="WP_066226776.1">
    <property type="nucleotide sequence ID" value="NZ_CP066701.1"/>
</dbReference>